<dbReference type="Proteomes" id="UP000271241">
    <property type="component" value="Unassembled WGS sequence"/>
</dbReference>
<dbReference type="GO" id="GO:0005506">
    <property type="term" value="F:iron ion binding"/>
    <property type="evidence" value="ECO:0007669"/>
    <property type="project" value="InterPro"/>
</dbReference>
<keyword evidence="4 5" id="KW-0408">Iron</keyword>
<dbReference type="EMBL" id="KZ992854">
    <property type="protein sequence ID" value="RKP06590.1"/>
    <property type="molecule type" value="Genomic_DNA"/>
</dbReference>
<comment type="similarity">
    <text evidence="2 6">Belongs to the cytochrome P450 family.</text>
</comment>
<dbReference type="PRINTS" id="PR00385">
    <property type="entry name" value="P450"/>
</dbReference>
<dbReference type="GO" id="GO:0016705">
    <property type="term" value="F:oxidoreductase activity, acting on paired donors, with incorporation or reduction of molecular oxygen"/>
    <property type="evidence" value="ECO:0007669"/>
    <property type="project" value="InterPro"/>
</dbReference>
<organism evidence="7 8">
    <name type="scientific">Thamnocephalis sphaerospora</name>
    <dbReference type="NCBI Taxonomy" id="78915"/>
    <lineage>
        <taxon>Eukaryota</taxon>
        <taxon>Fungi</taxon>
        <taxon>Fungi incertae sedis</taxon>
        <taxon>Zoopagomycota</taxon>
        <taxon>Zoopagomycotina</taxon>
        <taxon>Zoopagomycetes</taxon>
        <taxon>Zoopagales</taxon>
        <taxon>Sigmoideomycetaceae</taxon>
        <taxon>Thamnocephalis</taxon>
    </lineage>
</organism>
<dbReference type="PROSITE" id="PS00086">
    <property type="entry name" value="CYTOCHROME_P450"/>
    <property type="match status" value="1"/>
</dbReference>
<dbReference type="AlphaFoldDB" id="A0A4P9XMS2"/>
<sequence length="363" mass="41619">MFTRSALNEMDEMIMTAGIRPLLQQSEKHAKIGDTIDLYKLFHYVTFASTQLTDDIIGDIVFGRNFGLLEDDKRGDNMALWMNSMRLLHMRMYALGPLASKWIMPKLHECHRKAVEFTYEAIRIRRSTENPRADSLQRYLTAMEEEKVERMTDAEIAGDMLMQLSAGSGTTAKCLTWTIYLLSRTPDVRARLLQELQEAVPDNDTEIRHAMVRDLPYLNAVIDESLRVYPVGSGGAHRVVPKGGVELCGKYLPDGTMVTASQYSVNRSKDIWEDPIMFKPERWLTQDSVRREEMRRAFFPFSMGVRACVGRELAWMELRVVVASLIRRFDIEVLSENDMTPVCYVSISPRGFALTSRLVKRTD</sequence>
<evidence type="ECO:0000256" key="1">
    <source>
        <dbReference type="ARBA" id="ARBA00001971"/>
    </source>
</evidence>
<gene>
    <name evidence="7" type="ORF">THASP1DRAFT_31598</name>
</gene>
<name>A0A4P9XMS2_9FUNG</name>
<evidence type="ECO:0000313" key="8">
    <source>
        <dbReference type="Proteomes" id="UP000271241"/>
    </source>
</evidence>
<evidence type="ECO:0000256" key="5">
    <source>
        <dbReference type="PIRSR" id="PIRSR602401-1"/>
    </source>
</evidence>
<evidence type="ECO:0000256" key="3">
    <source>
        <dbReference type="ARBA" id="ARBA00022723"/>
    </source>
</evidence>
<dbReference type="GO" id="GO:0004497">
    <property type="term" value="F:monooxygenase activity"/>
    <property type="evidence" value="ECO:0007669"/>
    <property type="project" value="UniProtKB-KW"/>
</dbReference>
<protein>
    <submittedName>
        <fullName evidence="7">Cytochrome P450</fullName>
    </submittedName>
</protein>
<evidence type="ECO:0000256" key="6">
    <source>
        <dbReference type="RuleBase" id="RU000461"/>
    </source>
</evidence>
<keyword evidence="5 6" id="KW-0349">Heme</keyword>
<keyword evidence="6" id="KW-0560">Oxidoreductase</keyword>
<keyword evidence="3 5" id="KW-0479">Metal-binding</keyword>
<keyword evidence="8" id="KW-1185">Reference proteome</keyword>
<dbReference type="InterPro" id="IPR050121">
    <property type="entry name" value="Cytochrome_P450_monoxygenase"/>
</dbReference>
<comment type="cofactor">
    <cofactor evidence="1 5">
        <name>heme</name>
        <dbReference type="ChEBI" id="CHEBI:30413"/>
    </cofactor>
</comment>
<accession>A0A4P9XMS2</accession>
<keyword evidence="6" id="KW-0503">Monooxygenase</keyword>
<dbReference type="InterPro" id="IPR036396">
    <property type="entry name" value="Cyt_P450_sf"/>
</dbReference>
<dbReference type="PANTHER" id="PTHR24305">
    <property type="entry name" value="CYTOCHROME P450"/>
    <property type="match status" value="1"/>
</dbReference>
<feature type="binding site" description="axial binding residue" evidence="5">
    <location>
        <position position="308"/>
    </location>
    <ligand>
        <name>heme</name>
        <dbReference type="ChEBI" id="CHEBI:30413"/>
    </ligand>
    <ligandPart>
        <name>Fe</name>
        <dbReference type="ChEBI" id="CHEBI:18248"/>
    </ligandPart>
</feature>
<dbReference type="Gene3D" id="1.10.630.10">
    <property type="entry name" value="Cytochrome P450"/>
    <property type="match status" value="1"/>
</dbReference>
<evidence type="ECO:0000256" key="4">
    <source>
        <dbReference type="ARBA" id="ARBA00023004"/>
    </source>
</evidence>
<evidence type="ECO:0000256" key="2">
    <source>
        <dbReference type="ARBA" id="ARBA00010617"/>
    </source>
</evidence>
<dbReference type="Pfam" id="PF00067">
    <property type="entry name" value="p450"/>
    <property type="match status" value="1"/>
</dbReference>
<evidence type="ECO:0000313" key="7">
    <source>
        <dbReference type="EMBL" id="RKP06590.1"/>
    </source>
</evidence>
<dbReference type="PRINTS" id="PR00463">
    <property type="entry name" value="EP450I"/>
</dbReference>
<dbReference type="OrthoDB" id="1470350at2759"/>
<proteinExistence type="inferred from homology"/>
<dbReference type="PANTHER" id="PTHR24305:SF166">
    <property type="entry name" value="CYTOCHROME P450 12A4, MITOCHONDRIAL-RELATED"/>
    <property type="match status" value="1"/>
</dbReference>
<dbReference type="SUPFAM" id="SSF48264">
    <property type="entry name" value="Cytochrome P450"/>
    <property type="match status" value="1"/>
</dbReference>
<dbReference type="InterPro" id="IPR001128">
    <property type="entry name" value="Cyt_P450"/>
</dbReference>
<dbReference type="InterPro" id="IPR017972">
    <property type="entry name" value="Cyt_P450_CS"/>
</dbReference>
<reference evidence="8" key="1">
    <citation type="journal article" date="2018" name="Nat. Microbiol.">
        <title>Leveraging single-cell genomics to expand the fungal tree of life.</title>
        <authorList>
            <person name="Ahrendt S.R."/>
            <person name="Quandt C.A."/>
            <person name="Ciobanu D."/>
            <person name="Clum A."/>
            <person name="Salamov A."/>
            <person name="Andreopoulos B."/>
            <person name="Cheng J.F."/>
            <person name="Woyke T."/>
            <person name="Pelin A."/>
            <person name="Henrissat B."/>
            <person name="Reynolds N.K."/>
            <person name="Benny G.L."/>
            <person name="Smith M.E."/>
            <person name="James T.Y."/>
            <person name="Grigoriev I.V."/>
        </authorList>
    </citation>
    <scope>NUCLEOTIDE SEQUENCE [LARGE SCALE GENOMIC DNA]</scope>
    <source>
        <strain evidence="8">RSA 1356</strain>
    </source>
</reference>
<dbReference type="InterPro" id="IPR002401">
    <property type="entry name" value="Cyt_P450_E_grp-I"/>
</dbReference>
<dbReference type="GO" id="GO:0020037">
    <property type="term" value="F:heme binding"/>
    <property type="evidence" value="ECO:0007669"/>
    <property type="project" value="InterPro"/>
</dbReference>
<dbReference type="STRING" id="78915.A0A4P9XMS2"/>